<dbReference type="EMBL" id="CP090040">
    <property type="protein sequence ID" value="UPL03181.1"/>
    <property type="molecule type" value="Genomic_DNA"/>
</dbReference>
<reference evidence="1" key="1">
    <citation type="submission" date="2021-11" db="EMBL/GenBank/DDBJ databases">
        <title>Fusarium solani-melongenae Genome sequencing and assembly.</title>
        <authorList>
            <person name="Xie S."/>
            <person name="Huang L."/>
            <person name="Zhang X."/>
        </authorList>
    </citation>
    <scope>NUCLEOTIDE SEQUENCE</scope>
    <source>
        <strain evidence="1">CRI 24-3</strain>
    </source>
</reference>
<dbReference type="Proteomes" id="UP000830768">
    <property type="component" value="Chromosome 12"/>
</dbReference>
<sequence length="1354" mass="150339">MVTPGSSDAECIPGDLGIQTTEMTTFEDAKRNRSDTDLEVSFPGIPKRQKATHGDDDGDQGHGQGQAPRKLSPSDYTVGWICALPIEMAAAKAMLDDVHDSLLTSAYDTNAYTMGNIGVHNIVIACLPARQYGTNSAATVASNMRRSFPSIHFGLMVGIGGGVPGRVDLRLGDVVVSDQVVQYDLGKTVQDGHFERTGTLNKPPQALMTAVAKLQADHALEPSRIPSILSEMLRKHTFMTRFTHPGTLQDRLFDGTYDHVLSMDSCELCDTSMLLNRPARTSTDPKIHYGVIASGNQVMKHGRTRDQLAQELGVLCFEMEAAGLMDIFPCLVVRGICDYSDSHKNNQWQEYAAATAAAYAKELLSVLPFNGFNGTPVVAVMSSDADRHKDLLASLSFDQIDARRSTVKANYSNTCQWLLTHTDYLDWVDPTKAVEHHGFLWIKGKPGAGKSTIMNFAYNQATKDTSNRVISFFFSARGSKLERSTTGMYRSLLFQLLKALPSHVEIFDGLEHKGELDALHAMIVCQRRHPEWGVGLLQGLLRNAVQKLGQECLTCFIDALDECTEDQVEGMIEYFENLGTCAISNGIHLRICFSSRHYPHIDIQYGRKLTLELQEGHEKDVATYIQRRLKVGKSKSAEEIRNKMQAKAGGIFMWVVLVVDILNKEYSRGRIFDVKKRLDAIPTGLSDLFREILSRDQNNLQDMRLCIQWILFAKRPLKLEEYYFAAVSGLSADELGEWDPEDVTRDDMDRFLLSSSKGLAETTKTKSPTVQFIHESVREFFLKDGQRELWPDLTGDFQSFSHDQLKQCCHTYTKLDISPHVPSGPPLPKASSDAAKSLRCLVSDKFPFLEYATHHVLYHADAAASRLPQDDFLKAFDLEAWISLENLFEKFEIRRHTSAASLLYVLAENNFASLISPALHLDSRIWINGERHRCPLFAALANGHQDAVRALFQETNLAQKNGISAQLEYGRNFIAPKNQTPLQWAMHSGHVPLVMHMIASKEFGFSIANDNDSAVLSWAADKGHEEVMKLLLGVEGVDVNSKNNNGQTLLSLAAEKGHEGTVKVLLEVKGIDVNLRDNLDRTPLSYAVIYGRKGVVKLLLDTKGVDANSKNIFGQTPLSWAAETGRIWLVKLLLKNKDVDRSLEDEYGRTPLSSAAENGHEAVVRLLLLNGADTEARNRFGRTPLFLAVMGGREAVKLLLLKNGPDVVVRDRYGRTPLSDAVRSGLHAVMDLFLEEDPDAETKDGTRQEATPRATGHDNGWGCVHGDVGDGLFSEADHNSRGGVHMAASSREEYDRGRSARRNAARRVCVVQLLLDKGADIEAEDNYVENPLLWAEKKGHQAVVQLLRAWRGAG</sequence>
<proteinExistence type="predicted"/>
<accession>A0ACD3ZQ26</accession>
<evidence type="ECO:0000313" key="2">
    <source>
        <dbReference type="Proteomes" id="UP000830768"/>
    </source>
</evidence>
<gene>
    <name evidence="1" type="ORF">LCI18_014115</name>
</gene>
<name>A0ACD3ZQ26_FUSSC</name>
<keyword evidence="2" id="KW-1185">Reference proteome</keyword>
<evidence type="ECO:0000313" key="1">
    <source>
        <dbReference type="EMBL" id="UPL03181.1"/>
    </source>
</evidence>
<organism evidence="1 2">
    <name type="scientific">Fusarium solani subsp. cucurbitae</name>
    <name type="common">Neocosmosporum cucurbitae</name>
    <dbReference type="NCBI Taxonomy" id="2747967"/>
    <lineage>
        <taxon>Eukaryota</taxon>
        <taxon>Fungi</taxon>
        <taxon>Dikarya</taxon>
        <taxon>Ascomycota</taxon>
        <taxon>Pezizomycotina</taxon>
        <taxon>Sordariomycetes</taxon>
        <taxon>Hypocreomycetidae</taxon>
        <taxon>Hypocreales</taxon>
        <taxon>Nectriaceae</taxon>
        <taxon>Fusarium</taxon>
        <taxon>Fusarium solani species complex</taxon>
    </lineage>
</organism>
<protein>
    <submittedName>
        <fullName evidence="1">Uncharacterized protein</fullName>
    </submittedName>
</protein>